<comment type="caution">
    <text evidence="2">The sequence shown here is derived from an EMBL/GenBank/DDBJ whole genome shotgun (WGS) entry which is preliminary data.</text>
</comment>
<dbReference type="Pfam" id="PF10544">
    <property type="entry name" value="T5orf172"/>
    <property type="match status" value="1"/>
</dbReference>
<organism evidence="2 3">
    <name type="scientific">Phytophthora citrophthora</name>
    <dbReference type="NCBI Taxonomy" id="4793"/>
    <lineage>
        <taxon>Eukaryota</taxon>
        <taxon>Sar</taxon>
        <taxon>Stramenopiles</taxon>
        <taxon>Oomycota</taxon>
        <taxon>Peronosporomycetes</taxon>
        <taxon>Peronosporales</taxon>
        <taxon>Peronosporaceae</taxon>
        <taxon>Phytophthora</taxon>
    </lineage>
</organism>
<dbReference type="EMBL" id="JASMQC010000047">
    <property type="protein sequence ID" value="KAK1929526.1"/>
    <property type="molecule type" value="Genomic_DNA"/>
</dbReference>
<keyword evidence="3" id="KW-1185">Reference proteome</keyword>
<evidence type="ECO:0000259" key="1">
    <source>
        <dbReference type="Pfam" id="PF10544"/>
    </source>
</evidence>
<proteinExistence type="predicted"/>
<accession>A0AAD9LAR0</accession>
<dbReference type="AlphaFoldDB" id="A0AAD9LAR0"/>
<sequence length="114" mass="12764">MRNPPRDYAEYHGPYITGVIYADPDKGTGGGYILHCGSTYSFNNQEYDGPNFILKVGQSQDIPQRLSEHRSNSSSYNKGTVNFLFGLKCIEDGRVNAEYELLKKLTELGLARPV</sequence>
<name>A0AAD9LAR0_9STRA</name>
<protein>
    <recommendedName>
        <fullName evidence="1">Bacteriophage T5 Orf172 DNA-binding domain-containing protein</fullName>
    </recommendedName>
</protein>
<gene>
    <name evidence="2" type="ORF">P3T76_014924</name>
</gene>
<reference evidence="2" key="1">
    <citation type="submission" date="2023-08" db="EMBL/GenBank/DDBJ databases">
        <title>Reference Genome Resource for the Citrus Pathogen Phytophthora citrophthora.</title>
        <authorList>
            <person name="Moller H."/>
            <person name="Coetzee B."/>
            <person name="Rose L.J."/>
            <person name="Van Niekerk J.M."/>
        </authorList>
    </citation>
    <scope>NUCLEOTIDE SEQUENCE</scope>
    <source>
        <strain evidence="2">STE-U-9442</strain>
    </source>
</reference>
<evidence type="ECO:0000313" key="2">
    <source>
        <dbReference type="EMBL" id="KAK1929526.1"/>
    </source>
</evidence>
<dbReference type="InterPro" id="IPR018306">
    <property type="entry name" value="Phage_T5_Orf172_DNA-bd"/>
</dbReference>
<dbReference type="Proteomes" id="UP001259832">
    <property type="component" value="Unassembled WGS sequence"/>
</dbReference>
<evidence type="ECO:0000313" key="3">
    <source>
        <dbReference type="Proteomes" id="UP001259832"/>
    </source>
</evidence>
<feature type="domain" description="Bacteriophage T5 Orf172 DNA-binding" evidence="1">
    <location>
        <begin position="38"/>
        <end position="80"/>
    </location>
</feature>